<dbReference type="InterPro" id="IPR047715">
    <property type="entry name" value="EboA_dom"/>
</dbReference>
<comment type="caution">
    <text evidence="1">The sequence shown here is derived from an EMBL/GenBank/DDBJ whole genome shotgun (WGS) entry which is preliminary data.</text>
</comment>
<accession>A0ABS7FX45</accession>
<evidence type="ECO:0000313" key="2">
    <source>
        <dbReference type="Proteomes" id="UP000774570"/>
    </source>
</evidence>
<dbReference type="NCBIfam" id="NF035938">
    <property type="entry name" value="EboA_domain"/>
    <property type="match status" value="1"/>
</dbReference>
<evidence type="ECO:0000313" key="1">
    <source>
        <dbReference type="EMBL" id="MBW8484994.1"/>
    </source>
</evidence>
<dbReference type="RefSeq" id="WP_220168230.1">
    <property type="nucleotide sequence ID" value="NZ_JAIBOA010000014.1"/>
</dbReference>
<dbReference type="EMBL" id="JAIBOA010000014">
    <property type="protein sequence ID" value="MBW8484994.1"/>
    <property type="molecule type" value="Genomic_DNA"/>
</dbReference>
<keyword evidence="2" id="KW-1185">Reference proteome</keyword>
<name>A0ABS7FX45_9ACTN</name>
<reference evidence="1 2" key="1">
    <citation type="submission" date="2021-07" db="EMBL/GenBank/DDBJ databases">
        <title>Actinomadura sp. PM05-2 isolated from lichen.</title>
        <authorList>
            <person name="Somphong A."/>
            <person name="Phongsopitanun W."/>
            <person name="Tanasupawat S."/>
            <person name="Peongsungnone V."/>
        </authorList>
    </citation>
    <scope>NUCLEOTIDE SEQUENCE [LARGE SCALE GENOMIC DNA]</scope>
    <source>
        <strain evidence="1 2">PM05-2</strain>
    </source>
</reference>
<gene>
    <name evidence="1" type="ORF">K1Y72_21605</name>
</gene>
<dbReference type="Proteomes" id="UP000774570">
    <property type="component" value="Unassembled WGS sequence"/>
</dbReference>
<sequence>MPADGAAGAAWLADARARCAADPAAVAPLFAAAARSCGRGAAGVRARLDLLLATGLRGGALAALLADLYGHGDTAERLAVLAALPVLDGRRGLGGGAVPLVLDALRANDVRLFGAVLGAAGPYAAAHLDGPAYRQAVLKCAAAGVPLDGLAGLEARADAELARMLGDHVRELRVAGRPVTPDLARALARVATLVSNGAR</sequence>
<organism evidence="1 2">
    <name type="scientific">Actinomadura parmotrematis</name>
    <dbReference type="NCBI Taxonomy" id="2864039"/>
    <lineage>
        <taxon>Bacteria</taxon>
        <taxon>Bacillati</taxon>
        <taxon>Actinomycetota</taxon>
        <taxon>Actinomycetes</taxon>
        <taxon>Streptosporangiales</taxon>
        <taxon>Thermomonosporaceae</taxon>
        <taxon>Actinomadura</taxon>
    </lineage>
</organism>
<protein>
    <submittedName>
        <fullName evidence="1">EboA domain-containing protein</fullName>
    </submittedName>
</protein>
<proteinExistence type="predicted"/>